<evidence type="ECO:0000256" key="6">
    <source>
        <dbReference type="ARBA" id="ARBA00022826"/>
    </source>
</evidence>
<evidence type="ECO:0000313" key="15">
    <source>
        <dbReference type="Proteomes" id="UP001556220"/>
    </source>
</evidence>
<keyword evidence="4" id="KW-0633">Potassium transport</keyword>
<gene>
    <name evidence="14" type="ORF">ABQJ54_06755</name>
</gene>
<dbReference type="InterPro" id="IPR010617">
    <property type="entry name" value="TMEM175-like"/>
</dbReference>
<keyword evidence="7" id="KW-0630">Potassium</keyword>
<evidence type="ECO:0000256" key="3">
    <source>
        <dbReference type="ARBA" id="ARBA00022448"/>
    </source>
</evidence>
<evidence type="ECO:0000256" key="11">
    <source>
        <dbReference type="ARBA" id="ARBA00023303"/>
    </source>
</evidence>
<accession>A0ABV3QCY5</accession>
<evidence type="ECO:0000256" key="9">
    <source>
        <dbReference type="ARBA" id="ARBA00023065"/>
    </source>
</evidence>
<keyword evidence="15" id="KW-1185">Reference proteome</keyword>
<comment type="catalytic activity">
    <reaction evidence="12">
        <text>K(+)(in) = K(+)(out)</text>
        <dbReference type="Rhea" id="RHEA:29463"/>
        <dbReference type="ChEBI" id="CHEBI:29103"/>
    </reaction>
</comment>
<reference evidence="14 15" key="1">
    <citation type="submission" date="2024-06" db="EMBL/GenBank/DDBJ databases">
        <authorList>
            <person name="Woo H."/>
        </authorList>
    </citation>
    <scope>NUCLEOTIDE SEQUENCE [LARGE SCALE GENOMIC DNA]</scope>
    <source>
        <strain evidence="14 15">Si-c</strain>
    </source>
</reference>
<sequence>MEPNADPHAHVQPVREHHVHQRHFDRLVMLADGVFAIALTLSAVELRPEAKPGQTMLQVWGVPLLVYFLSFYLIAGVWYQHRRAMAQLRRIDTPLTVFTMLLLSLVALVPVLIRNMIVNGTLQEVHGVPLRMGLHAMVAGSKLPDLLPASNAAPAFKTVLEFSTNGLLPYLLIMLLIQLCLAAAWGYAAFIARLAPDLLPARAKAWLLHDLFLSMIWATLAAWVLPALWLAAALLVVVVALRIAERHMRRAAKAAEG</sequence>
<keyword evidence="10 13" id="KW-0472">Membrane</keyword>
<comment type="similarity">
    <text evidence="2">Belongs to the TMEM175 family.</text>
</comment>
<evidence type="ECO:0000256" key="8">
    <source>
        <dbReference type="ARBA" id="ARBA00022989"/>
    </source>
</evidence>
<comment type="subcellular location">
    <subcellularLocation>
        <location evidence="1">Membrane</location>
        <topology evidence="1">Multi-pass membrane protein</topology>
    </subcellularLocation>
</comment>
<feature type="transmembrane region" description="Helical" evidence="13">
    <location>
        <begin position="167"/>
        <end position="191"/>
    </location>
</feature>
<dbReference type="RefSeq" id="WP_367853484.1">
    <property type="nucleotide sequence ID" value="NZ_JBFOHK010000001.1"/>
</dbReference>
<keyword evidence="11" id="KW-0407">Ion channel</keyword>
<organism evidence="14 15">
    <name type="scientific">Rhodanobacter lycopersici</name>
    <dbReference type="NCBI Taxonomy" id="3162487"/>
    <lineage>
        <taxon>Bacteria</taxon>
        <taxon>Pseudomonadati</taxon>
        <taxon>Pseudomonadota</taxon>
        <taxon>Gammaproteobacteria</taxon>
        <taxon>Lysobacterales</taxon>
        <taxon>Rhodanobacteraceae</taxon>
        <taxon>Rhodanobacter</taxon>
    </lineage>
</organism>
<comment type="caution">
    <text evidence="14">The sequence shown here is derived from an EMBL/GenBank/DDBJ whole genome shotgun (WGS) entry which is preliminary data.</text>
</comment>
<evidence type="ECO:0000256" key="10">
    <source>
        <dbReference type="ARBA" id="ARBA00023136"/>
    </source>
</evidence>
<feature type="transmembrane region" description="Helical" evidence="13">
    <location>
        <begin position="91"/>
        <end position="113"/>
    </location>
</feature>
<protein>
    <submittedName>
        <fullName evidence="14">TMEM175 family protein</fullName>
    </submittedName>
</protein>
<feature type="transmembrane region" description="Helical" evidence="13">
    <location>
        <begin position="27"/>
        <end position="44"/>
    </location>
</feature>
<keyword evidence="5 13" id="KW-0812">Transmembrane</keyword>
<dbReference type="EMBL" id="JBFOHK010000001">
    <property type="protein sequence ID" value="MEW9571444.1"/>
    <property type="molecule type" value="Genomic_DNA"/>
</dbReference>
<name>A0ABV3QCY5_9GAMM</name>
<evidence type="ECO:0000313" key="14">
    <source>
        <dbReference type="EMBL" id="MEW9571444.1"/>
    </source>
</evidence>
<feature type="transmembrane region" description="Helical" evidence="13">
    <location>
        <begin position="56"/>
        <end position="79"/>
    </location>
</feature>
<keyword evidence="6" id="KW-0631">Potassium channel</keyword>
<evidence type="ECO:0000256" key="13">
    <source>
        <dbReference type="SAM" id="Phobius"/>
    </source>
</evidence>
<dbReference type="Pfam" id="PF06736">
    <property type="entry name" value="TMEM175"/>
    <property type="match status" value="1"/>
</dbReference>
<evidence type="ECO:0000256" key="2">
    <source>
        <dbReference type="ARBA" id="ARBA00006920"/>
    </source>
</evidence>
<keyword evidence="3" id="KW-0813">Transport</keyword>
<proteinExistence type="inferred from homology"/>
<evidence type="ECO:0000256" key="1">
    <source>
        <dbReference type="ARBA" id="ARBA00004141"/>
    </source>
</evidence>
<dbReference type="Proteomes" id="UP001556220">
    <property type="component" value="Unassembled WGS sequence"/>
</dbReference>
<evidence type="ECO:0000256" key="7">
    <source>
        <dbReference type="ARBA" id="ARBA00022958"/>
    </source>
</evidence>
<feature type="transmembrane region" description="Helical" evidence="13">
    <location>
        <begin position="227"/>
        <end position="244"/>
    </location>
</feature>
<keyword evidence="8 13" id="KW-1133">Transmembrane helix</keyword>
<keyword evidence="9" id="KW-0406">Ion transport</keyword>
<evidence type="ECO:0000256" key="4">
    <source>
        <dbReference type="ARBA" id="ARBA00022538"/>
    </source>
</evidence>
<evidence type="ECO:0000256" key="12">
    <source>
        <dbReference type="ARBA" id="ARBA00034430"/>
    </source>
</evidence>
<evidence type="ECO:0000256" key="5">
    <source>
        <dbReference type="ARBA" id="ARBA00022692"/>
    </source>
</evidence>